<dbReference type="EMBL" id="AP025297">
    <property type="protein sequence ID" value="BDD02050.1"/>
    <property type="molecule type" value="Genomic_DNA"/>
</dbReference>
<dbReference type="Pfam" id="PF12733">
    <property type="entry name" value="Cadherin-like"/>
    <property type="match status" value="3"/>
</dbReference>
<proteinExistence type="predicted"/>
<organism evidence="2 3">
    <name type="scientific">Persicobacter psychrovividus</name>
    <dbReference type="NCBI Taxonomy" id="387638"/>
    <lineage>
        <taxon>Bacteria</taxon>
        <taxon>Pseudomonadati</taxon>
        <taxon>Bacteroidota</taxon>
        <taxon>Cytophagia</taxon>
        <taxon>Cytophagales</taxon>
        <taxon>Persicobacteraceae</taxon>
        <taxon>Persicobacter</taxon>
    </lineage>
</organism>
<dbReference type="RefSeq" id="WP_338399231.1">
    <property type="nucleotide sequence ID" value="NZ_AP025297.1"/>
</dbReference>
<feature type="domain" description="Cadherin-like beta-sandwich-like" evidence="1">
    <location>
        <begin position="412"/>
        <end position="490"/>
    </location>
</feature>
<dbReference type="Proteomes" id="UP001354989">
    <property type="component" value="Plasmid pPP5"/>
</dbReference>
<accession>A0ABN6LFU6</accession>
<dbReference type="InterPro" id="IPR025883">
    <property type="entry name" value="Cadherin-like_domain"/>
</dbReference>
<sequence length="972" mass="106233">MRFFDKIMSLLLLLTFIFTCTFSYGQEDPTKVRLIPTVEGDADTEFLFSTHLIDKKNADSGQELRIADDRIDTSKRGAYVEYQIKSGTSGNFIVHLLAGTQSSTANLNVGVYKVGEQWPEEGTGETVLLTRGEWTDQKSYYFPITVEANQAYVMRIRFLDETADNWVANIHNIAVEEEKGSIDATLKSLTIDGKEVEGFNSGTYTYNIALPLGTQKVNIAAEANDDKAQGVAGTGEHQLMEGKNEVVVTVTAESGLDQEYTLNLFLPLSVQDGSIIRSASDAFKNNGIAGSDTKLNQIATGDYIEYYVYSETDQSLLFHVNCTNGYDTPNSYLNINDYGLDEEWVLDENKSINIPFTNWNSSEEKFVEMTIDFKANEARIVRIYGITDQNNAADIFGIKWHSPRTGSDDADLKDLTIDGQTIEGFDPSVINYTFTYNADVSSINIGGLANDDAAQAVEGIGDKTLEQGKNQFDIKVTSESGVVKVYTISIFSPIEVVDGNTFKMATDAYDQWGLFTLDHRINETKNNAYVEYLVYSKTDLNASVIIKCANGYDVDNSYLNVSAYKLGEDWVSNPDNSHNIPFTGTEGDWDDADDRFIEAPIQLVANELMVLRIHCIDLSGKNNVANIYNMTFAVDDLSDNANLSALTVDGNSVIDFDPAITNYTIDMPSNITEIEIGATAENQAASISGLGTVSISADESTHEVVVTAPAGNTKTYTINIAFTTPNLATLSDLKINDQTIDGFESGQLAYHVSLEANTIAVEVSATATDPTATIEGVGTVDLSQGNLVHEVSVRLNESEIQVYTINFTVSASEEATLSALSVDDISVPSFDPETDGYNVVLAAGTTQVNVAAIATDDKAQIEGTGTIAILGTEMEHQIRVVAEAGNEKIYLINFSVEVVNASDLSKIPYHILTKEGRILISGLEGREAIAVYELNGRLVHRSNTFNTEVNVLVNSGVYIVNIDNYVIKIFVP</sequence>
<keyword evidence="3" id="KW-1185">Reference proteome</keyword>
<feature type="domain" description="Cadherin-like beta-sandwich-like" evidence="1">
    <location>
        <begin position="186"/>
        <end position="263"/>
    </location>
</feature>
<geneLocation type="plasmid" evidence="2 3">
    <name>pPP5</name>
</geneLocation>
<feature type="domain" description="Cadherin-like beta-sandwich-like" evidence="1">
    <location>
        <begin position="643"/>
        <end position="720"/>
    </location>
</feature>
<evidence type="ECO:0000313" key="3">
    <source>
        <dbReference type="Proteomes" id="UP001354989"/>
    </source>
</evidence>
<name>A0ABN6LFU6_9BACT</name>
<keyword evidence="2" id="KW-0614">Plasmid</keyword>
<reference evidence="2 3" key="1">
    <citation type="submission" date="2021-12" db="EMBL/GenBank/DDBJ databases">
        <title>Genome sequencing of bacteria with rrn-lacking chromosome and rrn-plasmid.</title>
        <authorList>
            <person name="Anda M."/>
            <person name="Iwasaki W."/>
        </authorList>
    </citation>
    <scope>NUCLEOTIDE SEQUENCE [LARGE SCALE GENOMIC DNA]</scope>
    <source>
        <strain evidence="2 3">NBRC 101262</strain>
        <plasmid evidence="2 3">pPP5</plasmid>
    </source>
</reference>
<protein>
    <recommendedName>
        <fullName evidence="1">Cadherin-like beta-sandwich-like domain-containing protein</fullName>
    </recommendedName>
</protein>
<evidence type="ECO:0000259" key="1">
    <source>
        <dbReference type="Pfam" id="PF12733"/>
    </source>
</evidence>
<gene>
    <name evidence="2" type="ORF">PEPS_43300</name>
</gene>
<evidence type="ECO:0000313" key="2">
    <source>
        <dbReference type="EMBL" id="BDD02050.1"/>
    </source>
</evidence>